<keyword evidence="3" id="KW-1185">Reference proteome</keyword>
<evidence type="ECO:0008006" key="4">
    <source>
        <dbReference type="Google" id="ProtNLM"/>
    </source>
</evidence>
<dbReference type="InterPro" id="IPR037185">
    <property type="entry name" value="EmrE-like"/>
</dbReference>
<sequence length="276" mass="27787">MILGVVALAVAVLCYGVAGSRLSAGAQEAGPVLRSASWWTGTALQGGGFLLAFVARRDLPLLVVQSAVVAALAVTAVLQQVAGVRRFSRIDALALVGTVAGLALLGAATVPGPAGGRESTVLVWSAGLAVVTAAGLLLPPRAWLLGVLAGVGFSVAAVGARTVVSRLPADWWRFWDLPALVWVVGAVTAAGLLLGQAHLTRGLAAAPAVPVLATMYVTSTVVPAALGHWLLDERMRAGWGPVAVVGCGLALAGALQLLRGERTDGRLSPAGGGPRT</sequence>
<feature type="transmembrane region" description="Helical" evidence="1">
    <location>
        <begin position="179"/>
        <end position="199"/>
    </location>
</feature>
<evidence type="ECO:0000313" key="3">
    <source>
        <dbReference type="Proteomes" id="UP000199088"/>
    </source>
</evidence>
<feature type="transmembrane region" description="Helical" evidence="1">
    <location>
        <begin position="90"/>
        <end position="109"/>
    </location>
</feature>
<accession>A0A1H0J298</accession>
<feature type="transmembrane region" description="Helical" evidence="1">
    <location>
        <begin position="121"/>
        <end position="138"/>
    </location>
</feature>
<evidence type="ECO:0000313" key="2">
    <source>
        <dbReference type="EMBL" id="SDO37815.1"/>
    </source>
</evidence>
<gene>
    <name evidence="2" type="ORF">SAMN05660199_01844</name>
</gene>
<proteinExistence type="predicted"/>
<keyword evidence="1" id="KW-1133">Transmembrane helix</keyword>
<evidence type="ECO:0000256" key="1">
    <source>
        <dbReference type="SAM" id="Phobius"/>
    </source>
</evidence>
<feature type="transmembrane region" description="Helical" evidence="1">
    <location>
        <begin position="237"/>
        <end position="258"/>
    </location>
</feature>
<dbReference type="EMBL" id="FNIR01000005">
    <property type="protein sequence ID" value="SDO37815.1"/>
    <property type="molecule type" value="Genomic_DNA"/>
</dbReference>
<protein>
    <recommendedName>
        <fullName evidence="4">Magnesium transporter NIPA</fullName>
    </recommendedName>
</protein>
<reference evidence="3" key="1">
    <citation type="submission" date="2016-10" db="EMBL/GenBank/DDBJ databases">
        <authorList>
            <person name="Varghese N."/>
            <person name="Submissions S."/>
        </authorList>
    </citation>
    <scope>NUCLEOTIDE SEQUENCE [LARGE SCALE GENOMIC DNA]</scope>
    <source>
        <strain evidence="3">DSM 45843</strain>
    </source>
</reference>
<name>A0A1H0J298_9ACTN</name>
<feature type="transmembrane region" description="Helical" evidence="1">
    <location>
        <begin position="211"/>
        <end position="231"/>
    </location>
</feature>
<dbReference type="Proteomes" id="UP000199088">
    <property type="component" value="Unassembled WGS sequence"/>
</dbReference>
<feature type="transmembrane region" description="Helical" evidence="1">
    <location>
        <begin position="59"/>
        <end position="78"/>
    </location>
</feature>
<dbReference type="STRING" id="1052260.SAMN05660199_01844"/>
<dbReference type="AlphaFoldDB" id="A0A1H0J298"/>
<organism evidence="2 3">
    <name type="scientific">Klenkia soli</name>
    <dbReference type="NCBI Taxonomy" id="1052260"/>
    <lineage>
        <taxon>Bacteria</taxon>
        <taxon>Bacillati</taxon>
        <taxon>Actinomycetota</taxon>
        <taxon>Actinomycetes</taxon>
        <taxon>Geodermatophilales</taxon>
        <taxon>Geodermatophilaceae</taxon>
        <taxon>Klenkia</taxon>
    </lineage>
</organism>
<dbReference type="PANTHER" id="PTHR40761:SF1">
    <property type="entry name" value="CONSERVED INTEGRAL MEMBRANE ALANINE VALINE AND LEUCINE RICH PROTEIN-RELATED"/>
    <property type="match status" value="1"/>
</dbReference>
<keyword evidence="1" id="KW-0812">Transmembrane</keyword>
<keyword evidence="1" id="KW-0472">Membrane</keyword>
<feature type="transmembrane region" description="Helical" evidence="1">
    <location>
        <begin position="143"/>
        <end position="164"/>
    </location>
</feature>
<dbReference type="SUPFAM" id="SSF103481">
    <property type="entry name" value="Multidrug resistance efflux transporter EmrE"/>
    <property type="match status" value="1"/>
</dbReference>
<dbReference type="PANTHER" id="PTHR40761">
    <property type="entry name" value="CONSERVED INTEGRAL MEMBRANE ALANINE VALINE AND LEUCINE RICH PROTEIN-RELATED"/>
    <property type="match status" value="1"/>
</dbReference>
<dbReference type="OrthoDB" id="5143712at2"/>